<protein>
    <submittedName>
        <fullName evidence="2">Uncharacterized protein</fullName>
    </submittedName>
</protein>
<dbReference type="Proteomes" id="UP000250043">
    <property type="component" value="Unassembled WGS sequence"/>
</dbReference>
<evidence type="ECO:0000313" key="2">
    <source>
        <dbReference type="EMBL" id="OCH89976.1"/>
    </source>
</evidence>
<gene>
    <name evidence="2" type="ORF">OBBRIDRAFT_793795</name>
</gene>
<evidence type="ECO:0000256" key="1">
    <source>
        <dbReference type="SAM" id="MobiDB-lite"/>
    </source>
</evidence>
<evidence type="ECO:0000313" key="3">
    <source>
        <dbReference type="Proteomes" id="UP000250043"/>
    </source>
</evidence>
<dbReference type="AlphaFoldDB" id="A0A8E2ASV2"/>
<reference evidence="2 3" key="1">
    <citation type="submission" date="2016-07" db="EMBL/GenBank/DDBJ databases">
        <title>Draft genome of the white-rot fungus Obba rivulosa 3A-2.</title>
        <authorList>
            <consortium name="DOE Joint Genome Institute"/>
            <person name="Miettinen O."/>
            <person name="Riley R."/>
            <person name="Acob R."/>
            <person name="Barry K."/>
            <person name="Cullen D."/>
            <person name="De Vries R."/>
            <person name="Hainaut M."/>
            <person name="Hatakka A."/>
            <person name="Henrissat B."/>
            <person name="Hilden K."/>
            <person name="Kuo R."/>
            <person name="Labutti K."/>
            <person name="Lipzen A."/>
            <person name="Makela M.R."/>
            <person name="Sandor L."/>
            <person name="Spatafora J.W."/>
            <person name="Grigoriev I.V."/>
            <person name="Hibbett D.S."/>
        </authorList>
    </citation>
    <scope>NUCLEOTIDE SEQUENCE [LARGE SCALE GENOMIC DNA]</scope>
    <source>
        <strain evidence="2 3">3A-2</strain>
    </source>
</reference>
<dbReference type="OrthoDB" id="1938591at2759"/>
<proteinExistence type="predicted"/>
<feature type="region of interest" description="Disordered" evidence="1">
    <location>
        <begin position="1"/>
        <end position="58"/>
    </location>
</feature>
<organism evidence="2 3">
    <name type="scientific">Obba rivulosa</name>
    <dbReference type="NCBI Taxonomy" id="1052685"/>
    <lineage>
        <taxon>Eukaryota</taxon>
        <taxon>Fungi</taxon>
        <taxon>Dikarya</taxon>
        <taxon>Basidiomycota</taxon>
        <taxon>Agaricomycotina</taxon>
        <taxon>Agaricomycetes</taxon>
        <taxon>Polyporales</taxon>
        <taxon>Gelatoporiaceae</taxon>
        <taxon>Obba</taxon>
    </lineage>
</organism>
<dbReference type="EMBL" id="KV722415">
    <property type="protein sequence ID" value="OCH89976.1"/>
    <property type="molecule type" value="Genomic_DNA"/>
</dbReference>
<name>A0A8E2ASV2_9APHY</name>
<sequence length="263" mass="29701">MSNQTHTVQPGTEMPGLVQNGPVLGASTQSIGVNPGMQRSSTAAAPDQEVDEHPDDRDPRILFARMEEFVMYSMLPTQELDACGMPEAAIDWIESHRAVLQSTWHQQQDRGRSANGQRPVGMESRMLIPFNRLPRRPTAQEEQQGVELVARVKADTMNRITNMPMCNVPDSQRLQFNAVFEQAGKLLQEIEPKLYRFACLWKAKAVCLIISMVLAAKHQQHLLAMTPPRYCLELQTIRTIVKHFQAALEQCNVLWASLHPENH</sequence>
<keyword evidence="3" id="KW-1185">Reference proteome</keyword>
<accession>A0A8E2ASV2</accession>
<feature type="compositionally biased region" description="Polar residues" evidence="1">
    <location>
        <begin position="1"/>
        <end position="10"/>
    </location>
</feature>
<feature type="compositionally biased region" description="Polar residues" evidence="1">
    <location>
        <begin position="26"/>
        <end position="43"/>
    </location>
</feature>